<dbReference type="OrthoDB" id="3181812at2"/>
<organism evidence="7 8">
    <name type="scientific">Gordonia soli NBRC 108243</name>
    <dbReference type="NCBI Taxonomy" id="1223545"/>
    <lineage>
        <taxon>Bacteria</taxon>
        <taxon>Bacillati</taxon>
        <taxon>Actinomycetota</taxon>
        <taxon>Actinomycetes</taxon>
        <taxon>Mycobacteriales</taxon>
        <taxon>Gordoniaceae</taxon>
        <taxon>Gordonia</taxon>
    </lineage>
</organism>
<comment type="caution">
    <text evidence="7">The sequence shown here is derived from an EMBL/GenBank/DDBJ whole genome shotgun (WGS) entry which is preliminary data.</text>
</comment>
<dbReference type="GO" id="GO:0003677">
    <property type="term" value="F:DNA binding"/>
    <property type="evidence" value="ECO:0007669"/>
    <property type="project" value="UniProtKB-KW"/>
</dbReference>
<dbReference type="EMBL" id="BANX01000005">
    <property type="protein sequence ID" value="GAC66993.1"/>
    <property type="molecule type" value="Genomic_DNA"/>
</dbReference>
<evidence type="ECO:0000256" key="2">
    <source>
        <dbReference type="ARBA" id="ARBA00023015"/>
    </source>
</evidence>
<evidence type="ECO:0000256" key="3">
    <source>
        <dbReference type="ARBA" id="ARBA00023125"/>
    </source>
</evidence>
<dbReference type="Pfam" id="PF03466">
    <property type="entry name" value="LysR_substrate"/>
    <property type="match status" value="1"/>
</dbReference>
<keyword evidence="3" id="KW-0238">DNA-binding</keyword>
<dbReference type="SUPFAM" id="SSF46785">
    <property type="entry name" value="Winged helix' DNA-binding domain"/>
    <property type="match status" value="1"/>
</dbReference>
<evidence type="ECO:0000256" key="4">
    <source>
        <dbReference type="ARBA" id="ARBA00023159"/>
    </source>
</evidence>
<dbReference type="InterPro" id="IPR036390">
    <property type="entry name" value="WH_DNA-bd_sf"/>
</dbReference>
<dbReference type="InterPro" id="IPR036388">
    <property type="entry name" value="WH-like_DNA-bd_sf"/>
</dbReference>
<feature type="domain" description="HTH lysR-type" evidence="6">
    <location>
        <begin position="1"/>
        <end position="58"/>
    </location>
</feature>
<dbReference type="SUPFAM" id="SSF53850">
    <property type="entry name" value="Periplasmic binding protein-like II"/>
    <property type="match status" value="1"/>
</dbReference>
<dbReference type="GO" id="GO:0032993">
    <property type="term" value="C:protein-DNA complex"/>
    <property type="evidence" value="ECO:0007669"/>
    <property type="project" value="TreeGrafter"/>
</dbReference>
<keyword evidence="2" id="KW-0805">Transcription regulation</keyword>
<dbReference type="PANTHER" id="PTHR30346:SF28">
    <property type="entry name" value="HTH-TYPE TRANSCRIPTIONAL REGULATOR CYNR"/>
    <property type="match status" value="1"/>
</dbReference>
<evidence type="ECO:0000313" key="7">
    <source>
        <dbReference type="EMBL" id="GAC66993.1"/>
    </source>
</evidence>
<dbReference type="InterPro" id="IPR005119">
    <property type="entry name" value="LysR_subst-bd"/>
</dbReference>
<keyword evidence="4" id="KW-0010">Activator</keyword>
<dbReference type="GO" id="GO:0003700">
    <property type="term" value="F:DNA-binding transcription factor activity"/>
    <property type="evidence" value="ECO:0007669"/>
    <property type="project" value="InterPro"/>
</dbReference>
<evidence type="ECO:0000256" key="5">
    <source>
        <dbReference type="ARBA" id="ARBA00023163"/>
    </source>
</evidence>
<protein>
    <submittedName>
        <fullName evidence="7">Putative LysR family transcriptional regulator</fullName>
    </submittedName>
</protein>
<sequence>MELRQLEYFVAVAVEGGFTAAAQRTHTTQPNISAQIRALERELGTALFHRAGRQVRLTTAGEAALPSARDTLTAAESVTRAVADVADLAAGSLSIGMVDGCTLPPLFTALGRFRDTHPGVALTLIEDASPTLIELVTAGRLDVALAGWSSDLPSGLDHRAIIREDIVAVLPRDHPFLGKSSLTSDDLRGQPLICLPPGAGIRGAFDRTLGLPVALEASSPDAVAEMARSGLGIGILSRSIADDRGDIVASRPIVGADAPAVLGFVWRRPAWAAVTAFLDFTTAAFQVAA</sequence>
<comment type="similarity">
    <text evidence="1">Belongs to the LysR transcriptional regulatory family.</text>
</comment>
<dbReference type="FunFam" id="1.10.10.10:FF:000001">
    <property type="entry name" value="LysR family transcriptional regulator"/>
    <property type="match status" value="1"/>
</dbReference>
<dbReference type="PRINTS" id="PR00039">
    <property type="entry name" value="HTHLYSR"/>
</dbReference>
<dbReference type="AlphaFoldDB" id="M0QEH3"/>
<dbReference type="Gene3D" id="1.10.10.10">
    <property type="entry name" value="Winged helix-like DNA-binding domain superfamily/Winged helix DNA-binding domain"/>
    <property type="match status" value="1"/>
</dbReference>
<evidence type="ECO:0000313" key="8">
    <source>
        <dbReference type="Proteomes" id="UP000011666"/>
    </source>
</evidence>
<dbReference type="Gene3D" id="3.40.190.290">
    <property type="match status" value="1"/>
</dbReference>
<dbReference type="InterPro" id="IPR000847">
    <property type="entry name" value="LysR_HTH_N"/>
</dbReference>
<dbReference type="RefSeq" id="WP_007617730.1">
    <property type="nucleotide sequence ID" value="NZ_BANX01000005.1"/>
</dbReference>
<evidence type="ECO:0000256" key="1">
    <source>
        <dbReference type="ARBA" id="ARBA00009437"/>
    </source>
</evidence>
<keyword evidence="8" id="KW-1185">Reference proteome</keyword>
<dbReference type="PANTHER" id="PTHR30346">
    <property type="entry name" value="TRANSCRIPTIONAL DUAL REGULATOR HCAR-RELATED"/>
    <property type="match status" value="1"/>
</dbReference>
<accession>M0QEH3</accession>
<proteinExistence type="inferred from homology"/>
<dbReference type="Proteomes" id="UP000011666">
    <property type="component" value="Unassembled WGS sequence"/>
</dbReference>
<name>M0QEH3_9ACTN</name>
<reference evidence="7 8" key="1">
    <citation type="submission" date="2013-01" db="EMBL/GenBank/DDBJ databases">
        <title>Whole genome shotgun sequence of Gordonia soli NBRC 108243.</title>
        <authorList>
            <person name="Isaki-Nakamura S."/>
            <person name="Hosoyama A."/>
            <person name="Tsuchikane K."/>
            <person name="Ando Y."/>
            <person name="Baba S."/>
            <person name="Ohji S."/>
            <person name="Hamada M."/>
            <person name="Tamura T."/>
            <person name="Yamazoe A."/>
            <person name="Yamazaki S."/>
            <person name="Fujita N."/>
        </authorList>
    </citation>
    <scope>NUCLEOTIDE SEQUENCE [LARGE SCALE GENOMIC DNA]</scope>
    <source>
        <strain evidence="7 8">NBRC 108243</strain>
    </source>
</reference>
<evidence type="ECO:0000259" key="6">
    <source>
        <dbReference type="PROSITE" id="PS50931"/>
    </source>
</evidence>
<gene>
    <name evidence="7" type="ORF">GS4_05_02060</name>
</gene>
<dbReference type="eggNOG" id="COG0583">
    <property type="taxonomic scope" value="Bacteria"/>
</dbReference>
<dbReference type="STRING" id="1223545.GS4_05_02060"/>
<dbReference type="Pfam" id="PF00126">
    <property type="entry name" value="HTH_1"/>
    <property type="match status" value="1"/>
</dbReference>
<keyword evidence="5" id="KW-0804">Transcription</keyword>
<dbReference type="PROSITE" id="PS50931">
    <property type="entry name" value="HTH_LYSR"/>
    <property type="match status" value="1"/>
</dbReference>